<accession>A0AAJ3KN21</accession>
<reference evidence="5" key="1">
    <citation type="journal article" date="2020" name="Cell Host Microbe">
        <title>Functional and Genomic Variation between Human-Derived Isolates of Lachnospiraceae Reveals Inter- and Intra-Species Diversity.</title>
        <authorList>
            <person name="Sorbara M.T."/>
            <person name="Littmann E.R."/>
            <person name="Fontana E."/>
            <person name="Moody T.U."/>
            <person name="Kohout C.E."/>
            <person name="Gjonbalaj M."/>
            <person name="Eaton V."/>
            <person name="Seok R."/>
            <person name="Leiner I.M."/>
            <person name="Pamer E.G."/>
        </authorList>
    </citation>
    <scope>NUCLEOTIDE SEQUENCE</scope>
    <source>
        <strain evidence="5">MSK.15.32</strain>
    </source>
</reference>
<organism evidence="5 6">
    <name type="scientific">Mediterraneibacter gnavus</name>
    <name type="common">Ruminococcus gnavus</name>
    <dbReference type="NCBI Taxonomy" id="33038"/>
    <lineage>
        <taxon>Bacteria</taxon>
        <taxon>Bacillati</taxon>
        <taxon>Bacillota</taxon>
        <taxon>Clostridia</taxon>
        <taxon>Lachnospirales</taxon>
        <taxon>Lachnospiraceae</taxon>
        <taxon>Mediterraneibacter</taxon>
    </lineage>
</organism>
<evidence type="ECO:0000259" key="4">
    <source>
        <dbReference type="Pfam" id="PF10145"/>
    </source>
</evidence>
<gene>
    <name evidence="5" type="ORF">G4993_15330</name>
</gene>
<keyword evidence="1" id="KW-1188">Viral release from host cell</keyword>
<evidence type="ECO:0000256" key="3">
    <source>
        <dbReference type="SAM" id="MobiDB-lite"/>
    </source>
</evidence>
<dbReference type="RefSeq" id="WP_173878113.1">
    <property type="nucleotide sequence ID" value="NZ_JAAIMR010000041.1"/>
</dbReference>
<reference evidence="5" key="2">
    <citation type="submission" date="2020-02" db="EMBL/GenBank/DDBJ databases">
        <authorList>
            <person name="Littmann E."/>
            <person name="Sorbara M."/>
        </authorList>
    </citation>
    <scope>NUCLEOTIDE SEQUENCE</scope>
    <source>
        <strain evidence="5">MSK.15.32</strain>
    </source>
</reference>
<feature type="domain" description="Phage tail tape measure protein" evidence="4">
    <location>
        <begin position="83"/>
        <end position="281"/>
    </location>
</feature>
<feature type="region of interest" description="Disordered" evidence="3">
    <location>
        <begin position="1031"/>
        <end position="1096"/>
    </location>
</feature>
<feature type="compositionally biased region" description="Basic and acidic residues" evidence="3">
    <location>
        <begin position="1050"/>
        <end position="1063"/>
    </location>
</feature>
<name>A0AAJ3KN21_MEDGN</name>
<feature type="coiled-coil region" evidence="2">
    <location>
        <begin position="724"/>
        <end position="839"/>
    </location>
</feature>
<dbReference type="InterPro" id="IPR010090">
    <property type="entry name" value="Phage_tape_meas"/>
</dbReference>
<evidence type="ECO:0000256" key="1">
    <source>
        <dbReference type="ARBA" id="ARBA00022612"/>
    </source>
</evidence>
<dbReference type="Pfam" id="PF10145">
    <property type="entry name" value="PhageMin_Tail"/>
    <property type="match status" value="1"/>
</dbReference>
<dbReference type="EMBL" id="JAAIRV010000042">
    <property type="protein sequence ID" value="NSI59750.1"/>
    <property type="molecule type" value="Genomic_DNA"/>
</dbReference>
<evidence type="ECO:0000313" key="5">
    <source>
        <dbReference type="EMBL" id="NSI59750.1"/>
    </source>
</evidence>
<evidence type="ECO:0000313" key="6">
    <source>
        <dbReference type="Proteomes" id="UP001296580"/>
    </source>
</evidence>
<evidence type="ECO:0000256" key="2">
    <source>
        <dbReference type="SAM" id="Coils"/>
    </source>
</evidence>
<dbReference type="PANTHER" id="PTHR37813">
    <property type="entry name" value="FELS-2 PROPHAGE PROTEIN"/>
    <property type="match status" value="1"/>
</dbReference>
<dbReference type="NCBIfam" id="TIGR01760">
    <property type="entry name" value="tape_meas_TP901"/>
    <property type="match status" value="1"/>
</dbReference>
<feature type="region of interest" description="Disordered" evidence="3">
    <location>
        <begin position="1265"/>
        <end position="1292"/>
    </location>
</feature>
<comment type="caution">
    <text evidence="5">The sequence shown here is derived from an EMBL/GenBank/DDBJ whole genome shotgun (WGS) entry which is preliminary data.</text>
</comment>
<dbReference type="Proteomes" id="UP001296580">
    <property type="component" value="Unassembled WGS sequence"/>
</dbReference>
<protein>
    <submittedName>
        <fullName evidence="5">Phage tail tape measure protein</fullName>
    </submittedName>
</protein>
<sequence>MADGKVVIETDLDSSRIEKGLSKLGSITAKGMKAATVAITGTAAALGGVAAAAIKVGSDFESQMSRVKAISGATGEEFEQLKEQAMQFGADTSFSASQAAEGMENLAAAGFTTSEIMSAMPGLLNLAAASGEDLASSSDIAASTLRGFGLAASDAAHVADVLAANANRTNSSVTDTGEAMKYIAPLARAAGLSLEETAAAIGIMANAGVNGSQAGTSLRGALSRLSKPTDDMTAAMDELGISFYDSNGKMKSLTEQVGMLRQATEGMTDEQKNNYLVTLYGQEALSGMLALINEGEGSLGELTEAYRSCDGEAQKAAETMQDNLSGALEQLSGSAETLGLAFYNSVADNLKNAANTATESINNITDSFNNGGLNEAIQTAGDEFANLAVEAASHAPEMVDTAVDFIEAFASGIALNKGRILGAAGEMAESMASGLAELLPSKLQEPVEDAIDAVAESLSDGGLREAGETAVDTLSNVVDAVGNLADKALPPLTKALDFAGENLDLIAASATAAFTAFKGYKVVTSAGKAMKSLTATVKMLSAAEKANALQVLAASGALTAKETIIGICTGKIKLATAAQMAWNAVMAANPIGLVVTAVAALAAGIGVYSLATDNAKEKTYGLTDAQKKTLEACRENTGALNEQRDAREESVASIDREYSGYQSLLSELQSITDENGKVKAGYEDRAKVITGELSQALGIEVELLDGQVQKYQEVVGAIQEVIVQKKAEALLSSMQEDMANAYEKTEEAMKNYKAAAQDASETEKNVAEATKAVAEAKENLKSATGDAAGMYPYYKSQLEDAEKSLRAAKDAHKSATKEVRDSKKAMEELSQEYDNYNALVEASASGDVVKMQEAIDALVTSYRSYTSEALSANKETRDQLYSQASDYVDSLKLIQDGSIQISDEIYGQMADAAAKTIYNFNQLPGGIAQGIRDVGPEASAAMLSALAQADLDGKLDAEAKAGMESFISGFAGLDEETQKTWSQVWYNALQGLEGFDQLADPAQQGVQVFLNSLQSALGEVNSVVGNSGVPEAAAQEAKETTEAAANAVQEGKEPVKQATKDAIEGGVSEGAAEADTSTVPAQKGKEAADSTANSVNSGKTAINEAAKSAVNEINTGASATDTATIPAGKGSEATQSLIDALHANSNAVLMAAASLGGQIPQGLNGMDMLSATAGFGNNVGFGLSSSLSGQAPVVQAAASGLENAALSGLSSANVSGQAQTMGSQIANALANGIVGGSGSVNAAASTLGGNAAVALSNVNLSEKGKQEGKKLGDGLKSGIDSGKKNAESSSKNLGDGAVSGLKGVGMKSEAYDQGLNFSYGLANGISAGSSAAISAAIAVASSALAAAKRELDERSPSKKTREFGQFFSKGLALGIKDEEKSVVKSSRNISNAALESIDLSAVSARMREVMAFNASRVANRPATSVVQYKMDNAEIRKLQQQNQAIMSAVAGLSDLAKRPIEVSTTLNGRELIKETAAPMLTEQQRITDFKKLLKGERT</sequence>
<proteinExistence type="predicted"/>
<dbReference type="PANTHER" id="PTHR37813:SF1">
    <property type="entry name" value="FELS-2 PROPHAGE PROTEIN"/>
    <property type="match status" value="1"/>
</dbReference>
<keyword evidence="2" id="KW-0175">Coiled coil</keyword>